<dbReference type="GO" id="GO:0006508">
    <property type="term" value="P:proteolysis"/>
    <property type="evidence" value="ECO:0007669"/>
    <property type="project" value="InterPro"/>
</dbReference>
<gene>
    <name evidence="1" type="ORF">A2J07_01865</name>
</gene>
<dbReference type="Proteomes" id="UP000075816">
    <property type="component" value="Unassembled WGS sequence"/>
</dbReference>
<evidence type="ECO:0000313" key="1">
    <source>
        <dbReference type="EMBL" id="KYL05507.1"/>
    </source>
</evidence>
<evidence type="ECO:0000313" key="2">
    <source>
        <dbReference type="Proteomes" id="UP000075816"/>
    </source>
</evidence>
<accession>A0A162JBZ2</accession>
<dbReference type="SUPFAM" id="SSF69917">
    <property type="entry name" value="OMPT-like"/>
    <property type="match status" value="2"/>
</dbReference>
<reference evidence="1 2" key="1">
    <citation type="submission" date="2016-03" db="EMBL/GenBank/DDBJ databases">
        <title>Comparative genomics of human isolates of Fusobacterium necrophorum.</title>
        <authorList>
            <person name="Jensen A."/>
            <person name="Bank S."/>
            <person name="Andersen P.S."/>
            <person name="Kristensen L.H."/>
            <person name="Prag J."/>
        </authorList>
    </citation>
    <scope>NUCLEOTIDE SEQUENCE [LARGE SCALE GENOMIC DNA]</scope>
    <source>
        <strain evidence="1 2">LS_1264</strain>
    </source>
</reference>
<dbReference type="Pfam" id="PF01278">
    <property type="entry name" value="Omptin"/>
    <property type="match status" value="2"/>
</dbReference>
<dbReference type="EMBL" id="LVEA01000001">
    <property type="protein sequence ID" value="KYL05507.1"/>
    <property type="molecule type" value="Genomic_DNA"/>
</dbReference>
<protein>
    <submittedName>
        <fullName evidence="1">Peptidase</fullName>
    </submittedName>
</protein>
<dbReference type="InterPro" id="IPR000036">
    <property type="entry name" value="Peptidase_A26_omptin"/>
</dbReference>
<dbReference type="RefSeq" id="WP_062680974.1">
    <property type="nucleotide sequence ID" value="NZ_LVEA01000001.1"/>
</dbReference>
<dbReference type="GO" id="GO:0009279">
    <property type="term" value="C:cell outer membrane"/>
    <property type="evidence" value="ECO:0007669"/>
    <property type="project" value="InterPro"/>
</dbReference>
<dbReference type="InterPro" id="IPR053724">
    <property type="entry name" value="OMP_A26_sf"/>
</dbReference>
<organism evidence="1 2">
    <name type="scientific">Fusobacterium necrophorum subsp. funduliforme</name>
    <dbReference type="NCBI Taxonomy" id="143387"/>
    <lineage>
        <taxon>Bacteria</taxon>
        <taxon>Fusobacteriati</taxon>
        <taxon>Fusobacteriota</taxon>
        <taxon>Fusobacteriia</taxon>
        <taxon>Fusobacteriales</taxon>
        <taxon>Fusobacteriaceae</taxon>
        <taxon>Fusobacterium</taxon>
    </lineage>
</organism>
<dbReference type="InterPro" id="IPR020080">
    <property type="entry name" value="OM_adhesin/peptidase_omptin"/>
</dbReference>
<dbReference type="GO" id="GO:0004190">
    <property type="term" value="F:aspartic-type endopeptidase activity"/>
    <property type="evidence" value="ECO:0007669"/>
    <property type="project" value="InterPro"/>
</dbReference>
<comment type="caution">
    <text evidence="1">The sequence shown here is derived from an EMBL/GenBank/DDBJ whole genome shotgun (WGS) entry which is preliminary data.</text>
</comment>
<dbReference type="AlphaFoldDB" id="A0A162JBZ2"/>
<sequence length="348" mass="40253">MKRILFIGYLGISSIMYAGEGKISADIQMMNGKGGEYVYHPNGDKISYLDWKIKNVPILKLGYDYTFNNWEFSISGKKNISNHYRSAYMKDYDWFSTPDTEEKIPYLNKIATEEEARKKAKEGDVIEKDKEDGIYTVYYVPKDKDRGSLSNFSKNKNYVKNIMGMDLSVKYYLKRTEKFSFAPLLGINYDKYDFYALSGNQLNYIPGIGAVLLPGDNQKSITYRQRFINPYIGIKIVYAPNSNWEMAWNLNGGFWGRVKAVDRHLERGSMETIERYKNMKYLSSNLLLKYHWNEALSLKAGVEIVKHFKNRKSTVVSTSDEGEVSTEKNIAGVKNQNISYSLGFEYKF</sequence>
<dbReference type="Gene3D" id="2.40.128.90">
    <property type="entry name" value="OMPT-like"/>
    <property type="match status" value="1"/>
</dbReference>
<name>A0A162JBZ2_9FUSO</name>
<proteinExistence type="predicted"/>